<reference evidence="3" key="1">
    <citation type="submission" date="2022-08" db="UniProtKB">
        <authorList>
            <consortium name="EnsemblMetazoa"/>
        </authorList>
    </citation>
    <scope>IDENTIFICATION</scope>
</reference>
<proteinExistence type="predicted"/>
<feature type="region of interest" description="Disordered" evidence="1">
    <location>
        <begin position="38"/>
        <end position="72"/>
    </location>
</feature>
<protein>
    <submittedName>
        <fullName evidence="3">Uncharacterized protein</fullName>
    </submittedName>
</protein>
<keyword evidence="2" id="KW-0472">Membrane</keyword>
<feature type="transmembrane region" description="Helical" evidence="2">
    <location>
        <begin position="12"/>
        <end position="30"/>
    </location>
</feature>
<dbReference type="AlphaFoldDB" id="A0A8W7PEK6"/>
<dbReference type="EnsemblMetazoa" id="ACOM030577-RA">
    <property type="protein sequence ID" value="ACOM030577-PA.1"/>
    <property type="gene ID" value="ACOM030577"/>
</dbReference>
<keyword evidence="2" id="KW-1133">Transmembrane helix</keyword>
<feature type="compositionally biased region" description="Basic and acidic residues" evidence="1">
    <location>
        <begin position="50"/>
        <end position="59"/>
    </location>
</feature>
<name>A0A8W7PEK6_ANOCL</name>
<organism evidence="3">
    <name type="scientific">Anopheles coluzzii</name>
    <name type="common">African malaria mosquito</name>
    <dbReference type="NCBI Taxonomy" id="1518534"/>
    <lineage>
        <taxon>Eukaryota</taxon>
        <taxon>Metazoa</taxon>
        <taxon>Ecdysozoa</taxon>
        <taxon>Arthropoda</taxon>
        <taxon>Hexapoda</taxon>
        <taxon>Insecta</taxon>
        <taxon>Pterygota</taxon>
        <taxon>Neoptera</taxon>
        <taxon>Endopterygota</taxon>
        <taxon>Diptera</taxon>
        <taxon>Nematocera</taxon>
        <taxon>Culicoidea</taxon>
        <taxon>Culicidae</taxon>
        <taxon>Anophelinae</taxon>
        <taxon>Anopheles</taxon>
    </lineage>
</organism>
<evidence type="ECO:0000256" key="1">
    <source>
        <dbReference type="SAM" id="MobiDB-lite"/>
    </source>
</evidence>
<accession>A0A8W7PEK6</accession>
<keyword evidence="2" id="KW-0812">Transmembrane</keyword>
<dbReference type="Proteomes" id="UP000075882">
    <property type="component" value="Unassembled WGS sequence"/>
</dbReference>
<evidence type="ECO:0000313" key="3">
    <source>
        <dbReference type="EnsemblMetazoa" id="ACOM030577-PA.1"/>
    </source>
</evidence>
<evidence type="ECO:0000256" key="2">
    <source>
        <dbReference type="SAM" id="Phobius"/>
    </source>
</evidence>
<feature type="region of interest" description="Disordered" evidence="1">
    <location>
        <begin position="89"/>
        <end position="113"/>
    </location>
</feature>
<sequence length="113" mass="12866">MQQQQHQQQHAFIAWLVQLLSFCLLISLSISRSFMLRPTSGGSGQRRIRHTDDEGKRMGCTDSPSPLRRWHHPSGRRLWTEVTPNELCNRHGKAKTPNSLVIVGQDHGMPDGE</sequence>